<comment type="caution">
    <text evidence="2">The sequence shown here is derived from an EMBL/GenBank/DDBJ whole genome shotgun (WGS) entry which is preliminary data.</text>
</comment>
<sequence length="175" mass="17851">MLTTQACMLADHQQQLAQLTALTKDLVAALQTLQLTQPQSSTPAAPSTAPTQPAPALAASGPRLAYPEKFDGSPGKCKGACEEKAAGQRDSALGCERASACSAPACLALATEREFACPLLAPDQRPSVHASAIVSFGGSEDEALDGLGLGWSRLRLGPSGGLRSTFYGCALGLPG</sequence>
<proteinExistence type="predicted"/>
<reference evidence="2" key="1">
    <citation type="submission" date="2023-08" db="EMBL/GenBank/DDBJ databases">
        <title>Chromosome-level Genome Assembly of mud carp (Cirrhinus molitorella).</title>
        <authorList>
            <person name="Liu H."/>
        </authorList>
    </citation>
    <scope>NUCLEOTIDE SEQUENCE</scope>
    <source>
        <strain evidence="2">Prfri</strain>
        <tissue evidence="2">Muscle</tissue>
    </source>
</reference>
<evidence type="ECO:0000256" key="1">
    <source>
        <dbReference type="SAM" id="MobiDB-lite"/>
    </source>
</evidence>
<accession>A0AA88TDJ6</accession>
<gene>
    <name evidence="2" type="ORF">Q8A67_021918</name>
</gene>
<protein>
    <submittedName>
        <fullName evidence="2">Uncharacterized protein</fullName>
    </submittedName>
</protein>
<evidence type="ECO:0000313" key="2">
    <source>
        <dbReference type="EMBL" id="KAK2874765.1"/>
    </source>
</evidence>
<feature type="region of interest" description="Disordered" evidence="1">
    <location>
        <begin position="38"/>
        <end position="59"/>
    </location>
</feature>
<keyword evidence="3" id="KW-1185">Reference proteome</keyword>
<dbReference type="AlphaFoldDB" id="A0AA88TDJ6"/>
<dbReference type="EMBL" id="JAUYZG010000021">
    <property type="protein sequence ID" value="KAK2874765.1"/>
    <property type="molecule type" value="Genomic_DNA"/>
</dbReference>
<name>A0AA88TDJ6_9TELE</name>
<evidence type="ECO:0000313" key="3">
    <source>
        <dbReference type="Proteomes" id="UP001187343"/>
    </source>
</evidence>
<dbReference type="Proteomes" id="UP001187343">
    <property type="component" value="Unassembled WGS sequence"/>
</dbReference>
<organism evidence="2 3">
    <name type="scientific">Cirrhinus molitorella</name>
    <name type="common">mud carp</name>
    <dbReference type="NCBI Taxonomy" id="172907"/>
    <lineage>
        <taxon>Eukaryota</taxon>
        <taxon>Metazoa</taxon>
        <taxon>Chordata</taxon>
        <taxon>Craniata</taxon>
        <taxon>Vertebrata</taxon>
        <taxon>Euteleostomi</taxon>
        <taxon>Actinopterygii</taxon>
        <taxon>Neopterygii</taxon>
        <taxon>Teleostei</taxon>
        <taxon>Ostariophysi</taxon>
        <taxon>Cypriniformes</taxon>
        <taxon>Cyprinidae</taxon>
        <taxon>Labeoninae</taxon>
        <taxon>Labeonini</taxon>
        <taxon>Cirrhinus</taxon>
    </lineage>
</organism>